<organism evidence="2 3">
    <name type="scientific">Mytilus galloprovincialis</name>
    <name type="common">Mediterranean mussel</name>
    <dbReference type="NCBI Taxonomy" id="29158"/>
    <lineage>
        <taxon>Eukaryota</taxon>
        <taxon>Metazoa</taxon>
        <taxon>Spiralia</taxon>
        <taxon>Lophotrochozoa</taxon>
        <taxon>Mollusca</taxon>
        <taxon>Bivalvia</taxon>
        <taxon>Autobranchia</taxon>
        <taxon>Pteriomorphia</taxon>
        <taxon>Mytilida</taxon>
        <taxon>Mytiloidea</taxon>
        <taxon>Mytilidae</taxon>
        <taxon>Mytilinae</taxon>
        <taxon>Mytilus</taxon>
    </lineage>
</organism>
<evidence type="ECO:0000256" key="1">
    <source>
        <dbReference type="SAM" id="SignalP"/>
    </source>
</evidence>
<gene>
    <name evidence="2" type="ORF">MGAL_10B033096</name>
</gene>
<comment type="caution">
    <text evidence="2">The sequence shown here is derived from an EMBL/GenBank/DDBJ whole genome shotgun (WGS) entry which is preliminary data.</text>
</comment>
<evidence type="ECO:0000313" key="3">
    <source>
        <dbReference type="Proteomes" id="UP000596742"/>
    </source>
</evidence>
<accession>A0A8B6G5J9</accession>
<keyword evidence="1" id="KW-0732">Signal</keyword>
<proteinExistence type="predicted"/>
<keyword evidence="3" id="KW-1185">Reference proteome</keyword>
<feature type="signal peptide" evidence="1">
    <location>
        <begin position="1"/>
        <end position="26"/>
    </location>
</feature>
<evidence type="ECO:0000313" key="2">
    <source>
        <dbReference type="EMBL" id="VDI59023.1"/>
    </source>
</evidence>
<feature type="non-terminal residue" evidence="2">
    <location>
        <position position="163"/>
    </location>
</feature>
<reference evidence="2" key="1">
    <citation type="submission" date="2018-11" db="EMBL/GenBank/DDBJ databases">
        <authorList>
            <person name="Alioto T."/>
            <person name="Alioto T."/>
        </authorList>
    </citation>
    <scope>NUCLEOTIDE SEQUENCE</scope>
</reference>
<dbReference type="EMBL" id="UYJE01007902">
    <property type="protein sequence ID" value="VDI59023.1"/>
    <property type="molecule type" value="Genomic_DNA"/>
</dbReference>
<sequence>TPTMKTDIQLCVCFALVAVCIAGVRSAGSYGENLLEEVFMDVLYHTEVDTAADTAEVDTTEDTGEVDTASRGRFLVLPLLLPGTLLRRWKTREGGNVRVTPVIIARTGGRRRGGGLLGGGGSGFEGIFSLITGNISGGSNHGNDILEPHKGQSLGTHTVILMN</sequence>
<protein>
    <recommendedName>
        <fullName evidence="4">Secreted protein</fullName>
    </recommendedName>
</protein>
<feature type="chain" id="PRO_5033001272" description="Secreted protein" evidence="1">
    <location>
        <begin position="27"/>
        <end position="163"/>
    </location>
</feature>
<dbReference type="AlphaFoldDB" id="A0A8B6G5J9"/>
<dbReference type="Proteomes" id="UP000596742">
    <property type="component" value="Unassembled WGS sequence"/>
</dbReference>
<name>A0A8B6G5J9_MYTGA</name>
<evidence type="ECO:0008006" key="4">
    <source>
        <dbReference type="Google" id="ProtNLM"/>
    </source>
</evidence>